<dbReference type="NCBIfam" id="TIGR02145">
    <property type="entry name" value="Fib_succ_major"/>
    <property type="match status" value="1"/>
</dbReference>
<sequence length="406" mass="44888">MKTVLKPLFFLLAPLTFLASSCKDDPAIEPTPEDPTTEAPIEVPNTPVTPIPEEMAGTWYADLNEGPLTSNWEQGTFQGEQGFKEFRTMVFAADGKNAVEYTTEVMNSGDEVKRYFYKLTGTLEYKTNPRSLRFHAQSGKMRVFSNKYSGYKESSIIAKDLKSYFSLLVDPEATSFTSATNYLDAKRNDGGNQYSVRYRKVGGGTPSNPGGALSQPPATGTYVKIGNLYYPTVTIGDLEWTTVNYAGPGGIKDSDKPEYGTFLKFADLPNIQVPAGWRIPTKQDYVKLIKSQGIPYDEYLESTDGEDLQSKRLLGQLMASTGWLKQDGYANNKSGFNAVPANLRVLSGNPHGEGSNCLLWTSERQADDTPLAFKIIQLPSDTYARFGGYPVGYNPPHLPVRFVKNK</sequence>
<dbReference type="PROSITE" id="PS51257">
    <property type="entry name" value="PROKAR_LIPOPROTEIN"/>
    <property type="match status" value="1"/>
</dbReference>
<evidence type="ECO:0000256" key="2">
    <source>
        <dbReference type="SAM" id="SignalP"/>
    </source>
</evidence>
<comment type="caution">
    <text evidence="4">The sequence shown here is derived from an EMBL/GenBank/DDBJ whole genome shotgun (WGS) entry which is preliminary data.</text>
</comment>
<feature type="region of interest" description="Disordered" evidence="1">
    <location>
        <begin position="26"/>
        <end position="48"/>
    </location>
</feature>
<dbReference type="OrthoDB" id="9805760at2"/>
<protein>
    <recommendedName>
        <fullName evidence="3">Fibrobacter succinogenes major paralogous domain-containing protein</fullName>
    </recommendedName>
</protein>
<dbReference type="Pfam" id="PF09603">
    <property type="entry name" value="Fib_succ_major"/>
    <property type="match status" value="1"/>
</dbReference>
<dbReference type="Proteomes" id="UP000194873">
    <property type="component" value="Unassembled WGS sequence"/>
</dbReference>
<gene>
    <name evidence="4" type="ORF">BXP70_21995</name>
</gene>
<dbReference type="EMBL" id="MTSE01000016">
    <property type="protein sequence ID" value="OUJ71431.1"/>
    <property type="molecule type" value="Genomic_DNA"/>
</dbReference>
<evidence type="ECO:0000259" key="3">
    <source>
        <dbReference type="Pfam" id="PF09603"/>
    </source>
</evidence>
<dbReference type="RefSeq" id="WP_086596273.1">
    <property type="nucleotide sequence ID" value="NZ_MTSE01000016.1"/>
</dbReference>
<feature type="domain" description="Fibrobacter succinogenes major paralogous" evidence="3">
    <location>
        <begin position="268"/>
        <end position="404"/>
    </location>
</feature>
<accession>A0A243W8C8</accession>
<reference evidence="4 5" key="1">
    <citation type="submission" date="2017-01" db="EMBL/GenBank/DDBJ databases">
        <title>A new Hymenobacter.</title>
        <authorList>
            <person name="Liang Y."/>
            <person name="Feng F."/>
        </authorList>
    </citation>
    <scope>NUCLEOTIDE SEQUENCE [LARGE SCALE GENOMIC DNA]</scope>
    <source>
        <strain evidence="4">MIMBbqt21</strain>
    </source>
</reference>
<feature type="chain" id="PRO_5012918926" description="Fibrobacter succinogenes major paralogous domain-containing protein" evidence="2">
    <location>
        <begin position="20"/>
        <end position="406"/>
    </location>
</feature>
<organism evidence="4 5">
    <name type="scientific">Hymenobacter crusticola</name>
    <dbReference type="NCBI Taxonomy" id="1770526"/>
    <lineage>
        <taxon>Bacteria</taxon>
        <taxon>Pseudomonadati</taxon>
        <taxon>Bacteroidota</taxon>
        <taxon>Cytophagia</taxon>
        <taxon>Cytophagales</taxon>
        <taxon>Hymenobacteraceae</taxon>
        <taxon>Hymenobacter</taxon>
    </lineage>
</organism>
<keyword evidence="5" id="KW-1185">Reference proteome</keyword>
<evidence type="ECO:0000313" key="4">
    <source>
        <dbReference type="EMBL" id="OUJ71431.1"/>
    </source>
</evidence>
<feature type="signal peptide" evidence="2">
    <location>
        <begin position="1"/>
        <end position="19"/>
    </location>
</feature>
<name>A0A243W8C8_9BACT</name>
<dbReference type="AlphaFoldDB" id="A0A243W8C8"/>
<dbReference type="InterPro" id="IPR011871">
    <property type="entry name" value="Fib_succ_major"/>
</dbReference>
<evidence type="ECO:0000313" key="5">
    <source>
        <dbReference type="Proteomes" id="UP000194873"/>
    </source>
</evidence>
<keyword evidence="2" id="KW-0732">Signal</keyword>
<evidence type="ECO:0000256" key="1">
    <source>
        <dbReference type="SAM" id="MobiDB-lite"/>
    </source>
</evidence>
<proteinExistence type="predicted"/>